<evidence type="ECO:0000256" key="1">
    <source>
        <dbReference type="SAM" id="Phobius"/>
    </source>
</evidence>
<evidence type="ECO:0000313" key="2">
    <source>
        <dbReference type="EMBL" id="PZX50724.1"/>
    </source>
</evidence>
<proteinExistence type="predicted"/>
<comment type="caution">
    <text evidence="2">The sequence shown here is derived from an EMBL/GenBank/DDBJ whole genome shotgun (WGS) entry which is preliminary data.</text>
</comment>
<keyword evidence="1" id="KW-0472">Membrane</keyword>
<dbReference type="EMBL" id="QKZU01000021">
    <property type="protein sequence ID" value="PZX50724.1"/>
    <property type="molecule type" value="Genomic_DNA"/>
</dbReference>
<feature type="transmembrane region" description="Helical" evidence="1">
    <location>
        <begin position="121"/>
        <end position="140"/>
    </location>
</feature>
<organism evidence="2 3">
    <name type="scientific">Algoriphagus ratkowskyi</name>
    <dbReference type="NCBI Taxonomy" id="57028"/>
    <lineage>
        <taxon>Bacteria</taxon>
        <taxon>Pseudomonadati</taxon>
        <taxon>Bacteroidota</taxon>
        <taxon>Cytophagia</taxon>
        <taxon>Cytophagales</taxon>
        <taxon>Cyclobacteriaceae</taxon>
        <taxon>Algoriphagus</taxon>
    </lineage>
</organism>
<keyword evidence="1" id="KW-1133">Transmembrane helix</keyword>
<name>A0A2W7QQV8_9BACT</name>
<feature type="transmembrane region" description="Helical" evidence="1">
    <location>
        <begin position="28"/>
        <end position="54"/>
    </location>
</feature>
<accession>A0A2W7QQV8</accession>
<sequence length="141" mass="17262">MLSNVLRGVWEKALNAEKRKIQDKKRKYLSFITIRSWVNFGCVISSFFWIVVYYRSFFLCQNPILSKDHFKWHFVKLTLTRFMTWSSCHLLLLRRTANFLTPCIYFSPRFVRGHFCRKPSFIFWQFTSLMYLRIIIPILWK</sequence>
<evidence type="ECO:0000313" key="3">
    <source>
        <dbReference type="Proteomes" id="UP000249115"/>
    </source>
</evidence>
<dbReference type="AlphaFoldDB" id="A0A2W7QQV8"/>
<reference evidence="2 3" key="1">
    <citation type="submission" date="2018-06" db="EMBL/GenBank/DDBJ databases">
        <title>Genomic Encyclopedia of Archaeal and Bacterial Type Strains, Phase II (KMG-II): from individual species to whole genera.</title>
        <authorList>
            <person name="Goeker M."/>
        </authorList>
    </citation>
    <scope>NUCLEOTIDE SEQUENCE [LARGE SCALE GENOMIC DNA]</scope>
    <source>
        <strain evidence="2 3">DSM 22686</strain>
    </source>
</reference>
<keyword evidence="1" id="KW-0812">Transmembrane</keyword>
<protein>
    <submittedName>
        <fullName evidence="2">Uncharacterized protein</fullName>
    </submittedName>
</protein>
<gene>
    <name evidence="2" type="ORF">LV84_03916</name>
</gene>
<dbReference type="Proteomes" id="UP000249115">
    <property type="component" value="Unassembled WGS sequence"/>
</dbReference>